<sequence length="34" mass="3742">MSCLVEPIKKAAWSGFLDKSGHHKNIRQSLMTAG</sequence>
<gene>
    <name evidence="1" type="ORF">SDC9_59565</name>
</gene>
<comment type="caution">
    <text evidence="1">The sequence shown here is derived from an EMBL/GenBank/DDBJ whole genome shotgun (WGS) entry which is preliminary data.</text>
</comment>
<accession>A0A644XAS6</accession>
<reference evidence="1" key="1">
    <citation type="submission" date="2019-08" db="EMBL/GenBank/DDBJ databases">
        <authorList>
            <person name="Kucharzyk K."/>
            <person name="Murdoch R.W."/>
            <person name="Higgins S."/>
            <person name="Loffler F."/>
        </authorList>
    </citation>
    <scope>NUCLEOTIDE SEQUENCE</scope>
</reference>
<dbReference type="EMBL" id="VSSQ01002083">
    <property type="protein sequence ID" value="MPM13209.1"/>
    <property type="molecule type" value="Genomic_DNA"/>
</dbReference>
<name>A0A644XAS6_9ZZZZ</name>
<protein>
    <submittedName>
        <fullName evidence="1">Uncharacterized protein</fullName>
    </submittedName>
</protein>
<proteinExistence type="predicted"/>
<evidence type="ECO:0000313" key="1">
    <source>
        <dbReference type="EMBL" id="MPM13209.1"/>
    </source>
</evidence>
<dbReference type="AlphaFoldDB" id="A0A644XAS6"/>
<organism evidence="1">
    <name type="scientific">bioreactor metagenome</name>
    <dbReference type="NCBI Taxonomy" id="1076179"/>
    <lineage>
        <taxon>unclassified sequences</taxon>
        <taxon>metagenomes</taxon>
        <taxon>ecological metagenomes</taxon>
    </lineage>
</organism>